<sequence>TNPSEVRVLTVTSHALSFHAFDRLLFAESPDVLIKVDPSKPASLTWQRKVNSEGNVPSEFSLGAKDIIQLVCSIGFRLWRHVREEAAKGRNKSLCLFLYTGGIYSPFEKRNVTSCHGVPLGGMG</sequence>
<dbReference type="Proteomes" id="UP000428333">
    <property type="component" value="Linkage Group LG13"/>
</dbReference>
<evidence type="ECO:0000313" key="2">
    <source>
        <dbReference type="Proteomes" id="UP000428333"/>
    </source>
</evidence>
<gene>
    <name evidence="1" type="ORF">C3L33_21280</name>
</gene>
<evidence type="ECO:0000313" key="1">
    <source>
        <dbReference type="EMBL" id="KAE9446827.1"/>
    </source>
</evidence>
<dbReference type="PANTHER" id="PTHR12654">
    <property type="entry name" value="BILE ACID BETA-GLUCOSIDASE-RELATED"/>
    <property type="match status" value="1"/>
</dbReference>
<keyword evidence="2" id="KW-1185">Reference proteome</keyword>
<organism evidence="1 2">
    <name type="scientific">Rhododendron williamsianum</name>
    <dbReference type="NCBI Taxonomy" id="262921"/>
    <lineage>
        <taxon>Eukaryota</taxon>
        <taxon>Viridiplantae</taxon>
        <taxon>Streptophyta</taxon>
        <taxon>Embryophyta</taxon>
        <taxon>Tracheophyta</taxon>
        <taxon>Spermatophyta</taxon>
        <taxon>Magnoliopsida</taxon>
        <taxon>eudicotyledons</taxon>
        <taxon>Gunneridae</taxon>
        <taxon>Pentapetalae</taxon>
        <taxon>asterids</taxon>
        <taxon>Ericales</taxon>
        <taxon>Ericaceae</taxon>
        <taxon>Ericoideae</taxon>
        <taxon>Rhodoreae</taxon>
        <taxon>Rhododendron</taxon>
    </lineage>
</organism>
<reference evidence="1 2" key="1">
    <citation type="journal article" date="2019" name="Genome Biol. Evol.">
        <title>The Rhododendron genome and chromosomal organization provide insight into shared whole-genome duplications across the heath family (Ericaceae).</title>
        <authorList>
            <person name="Soza V.L."/>
            <person name="Lindsley D."/>
            <person name="Waalkes A."/>
            <person name="Ramage E."/>
            <person name="Patwardhan R.P."/>
            <person name="Burton J.N."/>
            <person name="Adey A."/>
            <person name="Kumar A."/>
            <person name="Qiu R."/>
            <person name="Shendure J."/>
            <person name="Hall B."/>
        </authorList>
    </citation>
    <scope>NUCLEOTIDE SEQUENCE [LARGE SCALE GENOMIC DNA]</scope>
    <source>
        <strain evidence="1">RSF 1966-606</strain>
    </source>
</reference>
<feature type="non-terminal residue" evidence="1">
    <location>
        <position position="1"/>
    </location>
</feature>
<dbReference type="EMBL" id="QEFC01003723">
    <property type="protein sequence ID" value="KAE9446827.1"/>
    <property type="molecule type" value="Genomic_DNA"/>
</dbReference>
<protein>
    <submittedName>
        <fullName evidence="1">Uncharacterized protein</fullName>
    </submittedName>
</protein>
<comment type="caution">
    <text evidence="1">The sequence shown here is derived from an EMBL/GenBank/DDBJ whole genome shotgun (WGS) entry which is preliminary data.</text>
</comment>
<dbReference type="AlphaFoldDB" id="A0A6A4KUX3"/>
<accession>A0A6A4KUX3</accession>
<dbReference type="GO" id="GO:0008422">
    <property type="term" value="F:beta-glucosidase activity"/>
    <property type="evidence" value="ECO:0007669"/>
    <property type="project" value="TreeGrafter"/>
</dbReference>
<dbReference type="PANTHER" id="PTHR12654:SF3">
    <property type="entry name" value="NON-LYSOSOMAL GLUCOSYLCERAMIDASE"/>
    <property type="match status" value="1"/>
</dbReference>
<proteinExistence type="predicted"/>
<dbReference type="InterPro" id="IPR052566">
    <property type="entry name" value="Non-lysos_glucosylceramidase"/>
</dbReference>
<name>A0A6A4KUX3_9ERIC</name>
<dbReference type="OrthoDB" id="1743835at2759"/>